<organism evidence="1">
    <name type="scientific">Medicago truncatula</name>
    <name type="common">Barrel medic</name>
    <name type="synonym">Medicago tribuloides</name>
    <dbReference type="NCBI Taxonomy" id="3880"/>
    <lineage>
        <taxon>Eukaryota</taxon>
        <taxon>Viridiplantae</taxon>
        <taxon>Streptophyta</taxon>
        <taxon>Embryophyta</taxon>
        <taxon>Tracheophyta</taxon>
        <taxon>Spermatophyta</taxon>
        <taxon>Magnoliopsida</taxon>
        <taxon>eudicotyledons</taxon>
        <taxon>Gunneridae</taxon>
        <taxon>Pentapetalae</taxon>
        <taxon>rosids</taxon>
        <taxon>fabids</taxon>
        <taxon>Fabales</taxon>
        <taxon>Fabaceae</taxon>
        <taxon>Papilionoideae</taxon>
        <taxon>50 kb inversion clade</taxon>
        <taxon>NPAAA clade</taxon>
        <taxon>Hologalegina</taxon>
        <taxon>IRL clade</taxon>
        <taxon>Trifolieae</taxon>
        <taxon>Medicago</taxon>
    </lineage>
</organism>
<evidence type="ECO:0000313" key="1">
    <source>
        <dbReference type="EMBL" id="AFK47449.1"/>
    </source>
</evidence>
<protein>
    <submittedName>
        <fullName evidence="1">Uncharacterized protein</fullName>
    </submittedName>
</protein>
<accession>I3T4K7</accession>
<dbReference type="AlphaFoldDB" id="I3T4K7"/>
<name>I3T4K7_MEDTR</name>
<sequence>MFVDSIQFHLNLSMHLETRKPSCLPPKLYSIQQPYNSTYNTIEIAIRPAVPKAAWPISGYVSRPGSLSKQERKSNPV</sequence>
<reference evidence="1" key="1">
    <citation type="submission" date="2012-05" db="EMBL/GenBank/DDBJ databases">
        <authorList>
            <person name="Krishnakumar V."/>
            <person name="Cheung F."/>
            <person name="Xiao Y."/>
            <person name="Chan A."/>
            <person name="Moskal W.A."/>
            <person name="Town C.D."/>
        </authorList>
    </citation>
    <scope>NUCLEOTIDE SEQUENCE</scope>
</reference>
<proteinExistence type="evidence at transcript level"/>
<dbReference type="EMBL" id="BT147655">
    <property type="protein sequence ID" value="AFK47449.1"/>
    <property type="molecule type" value="mRNA"/>
</dbReference>